<proteinExistence type="predicted"/>
<organism evidence="1 2">
    <name type="scientific">Rubripirellula amarantea</name>
    <dbReference type="NCBI Taxonomy" id="2527999"/>
    <lineage>
        <taxon>Bacteria</taxon>
        <taxon>Pseudomonadati</taxon>
        <taxon>Planctomycetota</taxon>
        <taxon>Planctomycetia</taxon>
        <taxon>Pirellulales</taxon>
        <taxon>Pirellulaceae</taxon>
        <taxon>Rubripirellula</taxon>
    </lineage>
</organism>
<keyword evidence="2" id="KW-1185">Reference proteome</keyword>
<comment type="caution">
    <text evidence="1">The sequence shown here is derived from an EMBL/GenBank/DDBJ whole genome shotgun (WGS) entry which is preliminary data.</text>
</comment>
<dbReference type="Proteomes" id="UP000316598">
    <property type="component" value="Unassembled WGS sequence"/>
</dbReference>
<dbReference type="RefSeq" id="WP_242632140.1">
    <property type="nucleotide sequence ID" value="NZ_SJPI01000002.1"/>
</dbReference>
<protein>
    <submittedName>
        <fullName evidence="1">Uncharacterized protein</fullName>
    </submittedName>
</protein>
<evidence type="ECO:0000313" key="2">
    <source>
        <dbReference type="Proteomes" id="UP000316598"/>
    </source>
</evidence>
<sequence length="119" mass="14303">MPIFGLTPMFDEQRHDRPHRYELQDRYLELTRTELPAAARLGKWVVTEDHCFMRIILDQLFQGCWYDHLDRRLVAYKQLNDEQLTRAIAMGEQLLTGDITTLNRWNNESLAWRGKQKRK</sequence>
<dbReference type="AlphaFoldDB" id="A0A5C5WMH8"/>
<evidence type="ECO:0000313" key="1">
    <source>
        <dbReference type="EMBL" id="TWT51002.1"/>
    </source>
</evidence>
<gene>
    <name evidence="1" type="ORF">Pla22_37780</name>
</gene>
<accession>A0A5C5WMH8</accession>
<dbReference type="EMBL" id="SJPI01000002">
    <property type="protein sequence ID" value="TWT51002.1"/>
    <property type="molecule type" value="Genomic_DNA"/>
</dbReference>
<reference evidence="1 2" key="1">
    <citation type="submission" date="2019-02" db="EMBL/GenBank/DDBJ databases">
        <title>Deep-cultivation of Planctomycetes and their phenomic and genomic characterization uncovers novel biology.</title>
        <authorList>
            <person name="Wiegand S."/>
            <person name="Jogler M."/>
            <person name="Boedeker C."/>
            <person name="Pinto D."/>
            <person name="Vollmers J."/>
            <person name="Rivas-Marin E."/>
            <person name="Kohn T."/>
            <person name="Peeters S.H."/>
            <person name="Heuer A."/>
            <person name="Rast P."/>
            <person name="Oberbeckmann S."/>
            <person name="Bunk B."/>
            <person name="Jeske O."/>
            <person name="Meyerdierks A."/>
            <person name="Storesund J.E."/>
            <person name="Kallscheuer N."/>
            <person name="Luecker S."/>
            <person name="Lage O.M."/>
            <person name="Pohl T."/>
            <person name="Merkel B.J."/>
            <person name="Hornburger P."/>
            <person name="Mueller R.-W."/>
            <person name="Bruemmer F."/>
            <person name="Labrenz M."/>
            <person name="Spormann A.M."/>
            <person name="Op Den Camp H."/>
            <person name="Overmann J."/>
            <person name="Amann R."/>
            <person name="Jetten M.S.M."/>
            <person name="Mascher T."/>
            <person name="Medema M.H."/>
            <person name="Devos D.P."/>
            <person name="Kaster A.-K."/>
            <person name="Ovreas L."/>
            <person name="Rohde M."/>
            <person name="Galperin M.Y."/>
            <person name="Jogler C."/>
        </authorList>
    </citation>
    <scope>NUCLEOTIDE SEQUENCE [LARGE SCALE GENOMIC DNA]</scope>
    <source>
        <strain evidence="1 2">Pla22</strain>
    </source>
</reference>
<name>A0A5C5WMH8_9BACT</name>